<evidence type="ECO:0000313" key="15">
    <source>
        <dbReference type="Proteomes" id="UP000199323"/>
    </source>
</evidence>
<keyword evidence="4" id="KW-0963">Cytoplasm</keyword>
<feature type="region of interest" description="Disordered" evidence="13">
    <location>
        <begin position="1"/>
        <end position="70"/>
    </location>
</feature>
<evidence type="ECO:0000313" key="14">
    <source>
        <dbReference type="EMBL" id="SFE67596.1"/>
    </source>
</evidence>
<dbReference type="InterPro" id="IPR036388">
    <property type="entry name" value="WH-like_DNA-bd_sf"/>
</dbReference>
<keyword evidence="8" id="KW-0805">Transcription regulation</keyword>
<dbReference type="EMBL" id="FONG01000004">
    <property type="protein sequence ID" value="SFE67596.1"/>
    <property type="molecule type" value="Genomic_DNA"/>
</dbReference>
<dbReference type="GO" id="GO:1900376">
    <property type="term" value="P:regulation of secondary metabolite biosynthetic process"/>
    <property type="evidence" value="ECO:0007669"/>
    <property type="project" value="TreeGrafter"/>
</dbReference>
<comment type="subcellular location">
    <subcellularLocation>
        <location evidence="1">Cytoplasm</location>
    </subcellularLocation>
</comment>
<evidence type="ECO:0000256" key="3">
    <source>
        <dbReference type="ARBA" id="ARBA00011738"/>
    </source>
</evidence>
<dbReference type="AlphaFoldDB" id="A0A1I2CH09"/>
<feature type="binding site" evidence="11">
    <location>
        <position position="147"/>
    </location>
    <ligand>
        <name>Zn(2+)</name>
        <dbReference type="ChEBI" id="CHEBI:29105"/>
    </ligand>
</feature>
<feature type="binding site" evidence="11">
    <location>
        <position position="150"/>
    </location>
    <ligand>
        <name>Zn(2+)</name>
        <dbReference type="ChEBI" id="CHEBI:29105"/>
    </ligand>
</feature>
<proteinExistence type="inferred from homology"/>
<evidence type="ECO:0000256" key="1">
    <source>
        <dbReference type="ARBA" id="ARBA00004496"/>
    </source>
</evidence>
<dbReference type="SUPFAM" id="SSF46785">
    <property type="entry name" value="Winged helix' DNA-binding domain"/>
    <property type="match status" value="1"/>
</dbReference>
<name>A0A1I2CH09_9ACTN</name>
<accession>A0A1I2CH09</accession>
<evidence type="ECO:0000256" key="13">
    <source>
        <dbReference type="SAM" id="MobiDB-lite"/>
    </source>
</evidence>
<keyword evidence="5" id="KW-0678">Repressor</keyword>
<dbReference type="Proteomes" id="UP000199323">
    <property type="component" value="Unassembled WGS sequence"/>
</dbReference>
<dbReference type="CDD" id="cd07153">
    <property type="entry name" value="Fur_like"/>
    <property type="match status" value="1"/>
</dbReference>
<keyword evidence="7 11" id="KW-0862">Zinc</keyword>
<keyword evidence="12" id="KW-0408">Iron</keyword>
<comment type="cofactor">
    <cofactor evidence="11">
        <name>Zn(2+)</name>
        <dbReference type="ChEBI" id="CHEBI:29105"/>
    </cofactor>
    <text evidence="11">Binds 1 zinc ion per subunit.</text>
</comment>
<keyword evidence="15" id="KW-1185">Reference proteome</keyword>
<evidence type="ECO:0000256" key="8">
    <source>
        <dbReference type="ARBA" id="ARBA00023015"/>
    </source>
</evidence>
<dbReference type="GO" id="GO:0005829">
    <property type="term" value="C:cytosol"/>
    <property type="evidence" value="ECO:0007669"/>
    <property type="project" value="TreeGrafter"/>
</dbReference>
<evidence type="ECO:0000256" key="5">
    <source>
        <dbReference type="ARBA" id="ARBA00022491"/>
    </source>
</evidence>
<feature type="binding site" evidence="12">
    <location>
        <position position="179"/>
    </location>
    <ligand>
        <name>Fe cation</name>
        <dbReference type="ChEBI" id="CHEBI:24875"/>
    </ligand>
</feature>
<feature type="binding site" evidence="11">
    <location>
        <position position="187"/>
    </location>
    <ligand>
        <name>Zn(2+)</name>
        <dbReference type="ChEBI" id="CHEBI:29105"/>
    </ligand>
</feature>
<evidence type="ECO:0000256" key="10">
    <source>
        <dbReference type="ARBA" id="ARBA00023163"/>
    </source>
</evidence>
<dbReference type="Gene3D" id="1.10.10.10">
    <property type="entry name" value="Winged helix-like DNA-binding domain superfamily/Winged helix DNA-binding domain"/>
    <property type="match status" value="1"/>
</dbReference>
<dbReference type="GO" id="GO:0003700">
    <property type="term" value="F:DNA-binding transcription factor activity"/>
    <property type="evidence" value="ECO:0007669"/>
    <property type="project" value="InterPro"/>
</dbReference>
<sequence length="197" mass="20268">MPGTPGPGSPGEIALPGTSGSPDAPLTGAAAPEFPGGTALPGTSGRESPDEIALPGTSESPDAPLPGRRTPQRRTLLRALMDADGFVSAQSLHADVVRAGPAVGLSTVYRTLAALTEAGLADTVREPNGERLFRYCPSRHHQHYLLCRCCGTSSPVDAADVESWVRTVTAASGYTEVEHTVELTGICAPCGAQGRNP</sequence>
<organism evidence="14 15">
    <name type="scientific">Actinacidiphila alni</name>
    <dbReference type="NCBI Taxonomy" id="380248"/>
    <lineage>
        <taxon>Bacteria</taxon>
        <taxon>Bacillati</taxon>
        <taxon>Actinomycetota</taxon>
        <taxon>Actinomycetes</taxon>
        <taxon>Kitasatosporales</taxon>
        <taxon>Streptomycetaceae</taxon>
        <taxon>Actinacidiphila</taxon>
    </lineage>
</organism>
<dbReference type="STRING" id="380248.SAMN05216251_104327"/>
<dbReference type="Gene3D" id="3.30.1490.190">
    <property type="match status" value="1"/>
</dbReference>
<keyword evidence="10" id="KW-0804">Transcription</keyword>
<evidence type="ECO:0000256" key="11">
    <source>
        <dbReference type="PIRSR" id="PIRSR602481-1"/>
    </source>
</evidence>
<dbReference type="InterPro" id="IPR036390">
    <property type="entry name" value="WH_DNA-bd_sf"/>
</dbReference>
<gene>
    <name evidence="14" type="ORF">SAMN05216251_104327</name>
</gene>
<evidence type="ECO:0000256" key="6">
    <source>
        <dbReference type="ARBA" id="ARBA00022723"/>
    </source>
</evidence>
<evidence type="ECO:0000256" key="9">
    <source>
        <dbReference type="ARBA" id="ARBA00023125"/>
    </source>
</evidence>
<protein>
    <submittedName>
        <fullName evidence="14">Fe2+ or Zn2+ uptake regulation protein</fullName>
    </submittedName>
</protein>
<reference evidence="14 15" key="1">
    <citation type="submission" date="2016-10" db="EMBL/GenBank/DDBJ databases">
        <authorList>
            <person name="de Groot N.N."/>
        </authorList>
    </citation>
    <scope>NUCLEOTIDE SEQUENCE [LARGE SCALE GENOMIC DNA]</scope>
    <source>
        <strain evidence="14 15">CGMCC 4.3510</strain>
    </source>
</reference>
<dbReference type="GO" id="GO:0008270">
    <property type="term" value="F:zinc ion binding"/>
    <property type="evidence" value="ECO:0007669"/>
    <property type="project" value="TreeGrafter"/>
</dbReference>
<evidence type="ECO:0000256" key="4">
    <source>
        <dbReference type="ARBA" id="ARBA00022490"/>
    </source>
</evidence>
<dbReference type="Pfam" id="PF01475">
    <property type="entry name" value="FUR"/>
    <property type="match status" value="1"/>
</dbReference>
<feature type="binding site" evidence="12">
    <location>
        <position position="162"/>
    </location>
    <ligand>
        <name>Fe cation</name>
        <dbReference type="ChEBI" id="CHEBI:24875"/>
    </ligand>
</feature>
<evidence type="ECO:0000256" key="12">
    <source>
        <dbReference type="PIRSR" id="PIRSR602481-2"/>
    </source>
</evidence>
<feature type="binding site" evidence="11">
    <location>
        <position position="190"/>
    </location>
    <ligand>
        <name>Zn(2+)</name>
        <dbReference type="ChEBI" id="CHEBI:29105"/>
    </ligand>
</feature>
<dbReference type="PANTHER" id="PTHR33202:SF2">
    <property type="entry name" value="FERRIC UPTAKE REGULATION PROTEIN"/>
    <property type="match status" value="1"/>
</dbReference>
<dbReference type="InterPro" id="IPR002481">
    <property type="entry name" value="FUR"/>
</dbReference>
<evidence type="ECO:0000256" key="2">
    <source>
        <dbReference type="ARBA" id="ARBA00007957"/>
    </source>
</evidence>
<comment type="cofactor">
    <cofactor evidence="12">
        <name>Mn(2+)</name>
        <dbReference type="ChEBI" id="CHEBI:29035"/>
    </cofactor>
    <cofactor evidence="12">
        <name>Fe(2+)</name>
        <dbReference type="ChEBI" id="CHEBI:29033"/>
    </cofactor>
    <text evidence="12">Binds 1 Mn(2+) or Fe(2+) ion per subunit.</text>
</comment>
<keyword evidence="9" id="KW-0238">DNA-binding</keyword>
<dbReference type="InterPro" id="IPR043135">
    <property type="entry name" value="Fur_C"/>
</dbReference>
<dbReference type="GO" id="GO:0045892">
    <property type="term" value="P:negative regulation of DNA-templated transcription"/>
    <property type="evidence" value="ECO:0007669"/>
    <property type="project" value="TreeGrafter"/>
</dbReference>
<keyword evidence="6 11" id="KW-0479">Metal-binding</keyword>
<comment type="subunit">
    <text evidence="3">Homodimer.</text>
</comment>
<feature type="binding site" evidence="12">
    <location>
        <position position="140"/>
    </location>
    <ligand>
        <name>Fe cation</name>
        <dbReference type="ChEBI" id="CHEBI:24875"/>
    </ligand>
</feature>
<dbReference type="GO" id="GO:0000976">
    <property type="term" value="F:transcription cis-regulatory region binding"/>
    <property type="evidence" value="ECO:0007669"/>
    <property type="project" value="TreeGrafter"/>
</dbReference>
<comment type="similarity">
    <text evidence="2">Belongs to the Fur family.</text>
</comment>
<evidence type="ECO:0000256" key="7">
    <source>
        <dbReference type="ARBA" id="ARBA00022833"/>
    </source>
</evidence>
<dbReference type="PANTHER" id="PTHR33202">
    <property type="entry name" value="ZINC UPTAKE REGULATION PROTEIN"/>
    <property type="match status" value="1"/>
</dbReference>